<evidence type="ECO:0000313" key="2">
    <source>
        <dbReference type="WBParaSite" id="nRc.2.0.1.t23953-RA"/>
    </source>
</evidence>
<organism evidence="1 2">
    <name type="scientific">Romanomermis culicivorax</name>
    <name type="common">Nematode worm</name>
    <dbReference type="NCBI Taxonomy" id="13658"/>
    <lineage>
        <taxon>Eukaryota</taxon>
        <taxon>Metazoa</taxon>
        <taxon>Ecdysozoa</taxon>
        <taxon>Nematoda</taxon>
        <taxon>Enoplea</taxon>
        <taxon>Dorylaimia</taxon>
        <taxon>Mermithida</taxon>
        <taxon>Mermithoidea</taxon>
        <taxon>Mermithidae</taxon>
        <taxon>Romanomermis</taxon>
    </lineage>
</organism>
<accession>A0A915JBT2</accession>
<reference evidence="2" key="1">
    <citation type="submission" date="2022-11" db="UniProtKB">
        <authorList>
            <consortium name="WormBaseParasite"/>
        </authorList>
    </citation>
    <scope>IDENTIFICATION</scope>
</reference>
<dbReference type="WBParaSite" id="nRc.2.0.1.t23953-RA">
    <property type="protein sequence ID" value="nRc.2.0.1.t23953-RA"/>
    <property type="gene ID" value="nRc.2.0.1.g23953"/>
</dbReference>
<name>A0A915JBT2_ROMCU</name>
<sequence length="69" mass="7943">MLLEDDQRDGHFVPTYAPKPKGLFILALFDGTLPKQKEIFVPFDWRLPSVVFCKIANSPKMGKSSIYNW</sequence>
<keyword evidence="1" id="KW-1185">Reference proteome</keyword>
<dbReference type="Proteomes" id="UP000887565">
    <property type="component" value="Unplaced"/>
</dbReference>
<dbReference type="AlphaFoldDB" id="A0A915JBT2"/>
<proteinExistence type="predicted"/>
<protein>
    <submittedName>
        <fullName evidence="2">Uncharacterized protein</fullName>
    </submittedName>
</protein>
<evidence type="ECO:0000313" key="1">
    <source>
        <dbReference type="Proteomes" id="UP000887565"/>
    </source>
</evidence>